<dbReference type="EMBL" id="ANOH01000011">
    <property type="protein sequence ID" value="EMI58383.1"/>
    <property type="molecule type" value="Genomic_DNA"/>
</dbReference>
<dbReference type="GO" id="GO:0004156">
    <property type="term" value="F:dihydropteroate synthase activity"/>
    <property type="evidence" value="ECO:0007669"/>
    <property type="project" value="UniProtKB-EC"/>
</dbReference>
<dbReference type="GO" id="GO:0046654">
    <property type="term" value="P:tetrahydrofolate biosynthetic process"/>
    <property type="evidence" value="ECO:0007669"/>
    <property type="project" value="TreeGrafter"/>
</dbReference>
<dbReference type="PROSITE" id="PS50972">
    <property type="entry name" value="PTERIN_BINDING"/>
    <property type="match status" value="1"/>
</dbReference>
<reference evidence="2 3" key="1">
    <citation type="journal article" date="2013" name="Mar. Genomics">
        <title>Expression of sulfatases in Rhodopirellula baltica and the diversity of sulfatases in the genus Rhodopirellula.</title>
        <authorList>
            <person name="Wegner C.E."/>
            <person name="Richter-Heitmann T."/>
            <person name="Klindworth A."/>
            <person name="Klockow C."/>
            <person name="Richter M."/>
            <person name="Achstetter T."/>
            <person name="Glockner F.O."/>
            <person name="Harder J."/>
        </authorList>
    </citation>
    <scope>NUCLEOTIDE SEQUENCE [LARGE SCALE GENOMIC DNA]</scope>
    <source>
        <strain evidence="2 3">SM41</strain>
    </source>
</reference>
<dbReference type="GO" id="GO:0005829">
    <property type="term" value="C:cytosol"/>
    <property type="evidence" value="ECO:0007669"/>
    <property type="project" value="TreeGrafter"/>
</dbReference>
<dbReference type="Pfam" id="PF20123">
    <property type="entry name" value="DUF6513"/>
    <property type="match status" value="1"/>
</dbReference>
<dbReference type="Proteomes" id="UP000011885">
    <property type="component" value="Unassembled WGS sequence"/>
</dbReference>
<evidence type="ECO:0000313" key="3">
    <source>
        <dbReference type="Proteomes" id="UP000011885"/>
    </source>
</evidence>
<dbReference type="SUPFAM" id="SSF51717">
    <property type="entry name" value="Dihydropteroate synthetase-like"/>
    <property type="match status" value="1"/>
</dbReference>
<name>M5UQW9_9BACT</name>
<dbReference type="InterPro" id="IPR000489">
    <property type="entry name" value="Pterin-binding_dom"/>
</dbReference>
<dbReference type="InterPro" id="IPR011005">
    <property type="entry name" value="Dihydropteroate_synth-like_sf"/>
</dbReference>
<organism evidence="2 3">
    <name type="scientific">Rhodopirellula sallentina SM41</name>
    <dbReference type="NCBI Taxonomy" id="1263870"/>
    <lineage>
        <taxon>Bacteria</taxon>
        <taxon>Pseudomonadati</taxon>
        <taxon>Planctomycetota</taxon>
        <taxon>Planctomycetia</taxon>
        <taxon>Pirellulales</taxon>
        <taxon>Pirellulaceae</taxon>
        <taxon>Rhodopirellula</taxon>
    </lineage>
</organism>
<dbReference type="AlphaFoldDB" id="M5UQW9"/>
<sequence>MTGKLAEIALRTHAEEAVANHQVRHSVQVAPITVAALITPKWLTRHLDVPDTATHVILPGYCEAAIDDPVHAEQPEMTWRKRLAEIANLPPENILCGPNDCRDLDAWLGGKVRSVELHEHSIEIIAEINHAPRLSVEEVVRVAAALRDDGADRIDVGCDPSRQCLQIGDYVKALVDEGHRVSIDTFDSRETVAAVTAGASLVLSVNASNRDAATQWGCEVVAIPDTPDDLESLDTTVNFLGEHDVAMRLDPILEPIGFGFGASLLRYAETRRRYPEHAMMMGIGNLTELTDVDSAGVNLMLLALCQEFGVGSVLTTQVINWARSSIKECDIARRLVHHSIEEGVPPKRLSDQLVTLRDPKLRPYSAEALEALASGIRDNNYRILAQDGVVHLISAGVHLTGDEPFGMMSELLSMPQSKNVDVSHAFYLGFELAKAKIAAQLGKQYEQDQALQWGYLTVEEKRHRIPRQSRHRRD</sequence>
<evidence type="ECO:0000313" key="2">
    <source>
        <dbReference type="EMBL" id="EMI58383.1"/>
    </source>
</evidence>
<dbReference type="PANTHER" id="PTHR20941:SF1">
    <property type="entry name" value="FOLIC ACID SYNTHESIS PROTEIN FOL1"/>
    <property type="match status" value="1"/>
</dbReference>
<feature type="domain" description="Pterin-binding" evidence="1">
    <location>
        <begin position="106"/>
        <end position="337"/>
    </location>
</feature>
<gene>
    <name evidence="2" type="ORF">RSSM_00177</name>
</gene>
<dbReference type="InterPro" id="IPR045406">
    <property type="entry name" value="DUF6513"/>
</dbReference>
<protein>
    <submittedName>
        <fullName evidence="2">Dihydropteroate synthase DHPS</fullName>
        <ecNumber evidence="2">2.5.1.15</ecNumber>
    </submittedName>
</protein>
<comment type="caution">
    <text evidence="2">The sequence shown here is derived from an EMBL/GenBank/DDBJ whole genome shotgun (WGS) entry which is preliminary data.</text>
</comment>
<dbReference type="InterPro" id="IPR045031">
    <property type="entry name" value="DHP_synth-like"/>
</dbReference>
<accession>M5UQW9</accession>
<proteinExistence type="predicted"/>
<keyword evidence="2" id="KW-0808">Transferase</keyword>
<evidence type="ECO:0000259" key="1">
    <source>
        <dbReference type="PROSITE" id="PS50972"/>
    </source>
</evidence>
<dbReference type="EC" id="2.5.1.15" evidence="2"/>
<dbReference type="PANTHER" id="PTHR20941">
    <property type="entry name" value="FOLATE SYNTHESIS PROTEINS"/>
    <property type="match status" value="1"/>
</dbReference>
<keyword evidence="3" id="KW-1185">Reference proteome</keyword>
<dbReference type="PATRIC" id="fig|1263870.3.peg.200"/>
<dbReference type="Gene3D" id="3.20.20.20">
    <property type="entry name" value="Dihydropteroate synthase-like"/>
    <property type="match status" value="1"/>
</dbReference>